<keyword evidence="6" id="KW-0378">Hydrolase</keyword>
<evidence type="ECO:0000256" key="5">
    <source>
        <dbReference type="ARBA" id="ARBA00022723"/>
    </source>
</evidence>
<keyword evidence="7" id="KW-0862">Zinc</keyword>
<dbReference type="Pfam" id="PF01435">
    <property type="entry name" value="Peptidase_M48"/>
    <property type="match status" value="1"/>
</dbReference>
<feature type="region of interest" description="Disordered" evidence="11">
    <location>
        <begin position="331"/>
        <end position="361"/>
    </location>
</feature>
<protein>
    <submittedName>
        <fullName evidence="14">Zn-dependent protease</fullName>
    </submittedName>
</protein>
<evidence type="ECO:0000256" key="6">
    <source>
        <dbReference type="ARBA" id="ARBA00022801"/>
    </source>
</evidence>
<dbReference type="AlphaFoldDB" id="A0A1E5D566"/>
<keyword evidence="3 14" id="KW-0645">Protease</keyword>
<evidence type="ECO:0000256" key="10">
    <source>
        <dbReference type="ARBA" id="ARBA00023136"/>
    </source>
</evidence>
<evidence type="ECO:0000256" key="12">
    <source>
        <dbReference type="SAM" id="Phobius"/>
    </source>
</evidence>
<evidence type="ECO:0000256" key="2">
    <source>
        <dbReference type="ARBA" id="ARBA00022475"/>
    </source>
</evidence>
<evidence type="ECO:0000313" key="15">
    <source>
        <dbReference type="Proteomes" id="UP000094165"/>
    </source>
</evidence>
<organism evidence="14 15">
    <name type="scientific">Vibrio genomosp. F6 str. FF-238</name>
    <dbReference type="NCBI Taxonomy" id="1191298"/>
    <lineage>
        <taxon>Bacteria</taxon>
        <taxon>Pseudomonadati</taxon>
        <taxon>Pseudomonadota</taxon>
        <taxon>Gammaproteobacteria</taxon>
        <taxon>Vibrionales</taxon>
        <taxon>Vibrionaceae</taxon>
        <taxon>Vibrio</taxon>
    </lineage>
</organism>
<feature type="compositionally biased region" description="Basic and acidic residues" evidence="11">
    <location>
        <begin position="345"/>
        <end position="361"/>
    </location>
</feature>
<evidence type="ECO:0000313" key="14">
    <source>
        <dbReference type="EMBL" id="OEE78689.1"/>
    </source>
</evidence>
<evidence type="ECO:0000256" key="11">
    <source>
        <dbReference type="SAM" id="MobiDB-lite"/>
    </source>
</evidence>
<keyword evidence="5" id="KW-0479">Metal-binding</keyword>
<keyword evidence="10 12" id="KW-0472">Membrane</keyword>
<feature type="domain" description="Peptidase M48" evidence="13">
    <location>
        <begin position="105"/>
        <end position="329"/>
    </location>
</feature>
<sequence length="641" mass="70233">MDFFQHQEEARKKTGLLLFLLVCAVLVISAILSVVIVTAHVQVSGDSVTKPEMIRYGLMSLGGVTFAVLGAMSFRLIELSNSGGQGLAEKMGGRLLSSNTENPQHRQLLNVVEEMAIASGMPVPPVYLLEHEKGINAFAAGLSVDDAVIGITQGALDSFNREETQGVIAHEFSHILNGDMRLNMRLMGLLYGITCLGHVGSFVLDASRYRSYSRSSSSNSKDSGGALILIGIAFMLVGWAGTLFGSMIKAAISRQREFLADASAIQFTRNDQGIAGALKKIGGHSEQSLLASSDAQEASHMMFGQSQLKGFNNLFATHPPLENRIQRIEPQWDGNFTSPQKRTNRKSESREQAKSSQSNRDRVLNSEMLDSVVVGGSVAVGGSVLANGLVAEDIGDIGQKVIAQFPDELLGFAREPFSARFIPLLLIYDHSDEQRDIIARHIPMGLWGKISPWLDYQVPSHLRLSLLELSIPALKSMSPPQIEKLLDVLKALADADNEYSIDEWCVVNLVEKLLLPVQGHVKQNKTLTQIEESTRWVLNELVWVCHSSEAEANHAFTLACEHIQMSKPELKAKSANWDLTKVALQLLVQLKPLHKQAFLEACRLAIESDGVINVDEAELYRVIACFLEVPVSPLTVTESET</sequence>
<accession>A0A1E5D566</accession>
<comment type="cofactor">
    <cofactor evidence="1">
        <name>Zn(2+)</name>
        <dbReference type="ChEBI" id="CHEBI:29105"/>
    </cofactor>
</comment>
<dbReference type="GO" id="GO:0046872">
    <property type="term" value="F:metal ion binding"/>
    <property type="evidence" value="ECO:0007669"/>
    <property type="project" value="UniProtKB-KW"/>
</dbReference>
<evidence type="ECO:0000256" key="9">
    <source>
        <dbReference type="ARBA" id="ARBA00023049"/>
    </source>
</evidence>
<name>A0A1E5D566_9VIBR</name>
<evidence type="ECO:0000256" key="7">
    <source>
        <dbReference type="ARBA" id="ARBA00022833"/>
    </source>
</evidence>
<dbReference type="PANTHER" id="PTHR43221">
    <property type="entry name" value="PROTEASE HTPX"/>
    <property type="match status" value="1"/>
</dbReference>
<evidence type="ECO:0000256" key="1">
    <source>
        <dbReference type="ARBA" id="ARBA00001947"/>
    </source>
</evidence>
<dbReference type="Gene3D" id="3.30.2010.10">
    <property type="entry name" value="Metalloproteases ('zincins'), catalytic domain"/>
    <property type="match status" value="1"/>
</dbReference>
<dbReference type="InterPro" id="IPR050083">
    <property type="entry name" value="HtpX_protease"/>
</dbReference>
<feature type="transmembrane region" description="Helical" evidence="12">
    <location>
        <begin position="16"/>
        <end position="41"/>
    </location>
</feature>
<keyword evidence="2" id="KW-1003">Cell membrane</keyword>
<evidence type="ECO:0000259" key="13">
    <source>
        <dbReference type="Pfam" id="PF01435"/>
    </source>
</evidence>
<comment type="caution">
    <text evidence="14">The sequence shown here is derived from an EMBL/GenBank/DDBJ whole genome shotgun (WGS) entry which is preliminary data.</text>
</comment>
<dbReference type="InterPro" id="IPR001915">
    <property type="entry name" value="Peptidase_M48"/>
</dbReference>
<dbReference type="GO" id="GO:0004222">
    <property type="term" value="F:metalloendopeptidase activity"/>
    <property type="evidence" value="ECO:0007669"/>
    <property type="project" value="InterPro"/>
</dbReference>
<keyword evidence="15" id="KW-1185">Reference proteome</keyword>
<evidence type="ECO:0000256" key="8">
    <source>
        <dbReference type="ARBA" id="ARBA00022989"/>
    </source>
</evidence>
<dbReference type="RefSeq" id="WP_017054431.1">
    <property type="nucleotide sequence ID" value="NZ_AJYW02000041.1"/>
</dbReference>
<dbReference type="EMBL" id="AJYW02000041">
    <property type="protein sequence ID" value="OEE78689.1"/>
    <property type="molecule type" value="Genomic_DNA"/>
</dbReference>
<reference evidence="14 15" key="1">
    <citation type="journal article" date="2012" name="Science">
        <title>Ecological populations of bacteria act as socially cohesive units of antibiotic production and resistance.</title>
        <authorList>
            <person name="Cordero O.X."/>
            <person name="Wildschutte H."/>
            <person name="Kirkup B."/>
            <person name="Proehl S."/>
            <person name="Ngo L."/>
            <person name="Hussain F."/>
            <person name="Le Roux F."/>
            <person name="Mincer T."/>
            <person name="Polz M.F."/>
        </authorList>
    </citation>
    <scope>NUCLEOTIDE SEQUENCE [LARGE SCALE GENOMIC DNA]</scope>
    <source>
        <strain evidence="14 15">FF-238</strain>
    </source>
</reference>
<dbReference type="Proteomes" id="UP000094165">
    <property type="component" value="Unassembled WGS sequence"/>
</dbReference>
<feature type="transmembrane region" description="Helical" evidence="12">
    <location>
        <begin position="186"/>
        <end position="204"/>
    </location>
</feature>
<evidence type="ECO:0000256" key="4">
    <source>
        <dbReference type="ARBA" id="ARBA00022692"/>
    </source>
</evidence>
<keyword evidence="9" id="KW-0482">Metalloprotease</keyword>
<dbReference type="PANTHER" id="PTHR43221:SF2">
    <property type="entry name" value="PROTEASE HTPX HOMOLOG"/>
    <property type="match status" value="1"/>
</dbReference>
<keyword evidence="8 12" id="KW-1133">Transmembrane helix</keyword>
<feature type="transmembrane region" description="Helical" evidence="12">
    <location>
        <begin position="53"/>
        <end position="74"/>
    </location>
</feature>
<proteinExistence type="predicted"/>
<dbReference type="CDD" id="cd07340">
    <property type="entry name" value="M48B_Htpx_like"/>
    <property type="match status" value="1"/>
</dbReference>
<gene>
    <name evidence="14" type="ORF">A130_12810</name>
</gene>
<dbReference type="GO" id="GO:0006508">
    <property type="term" value="P:proteolysis"/>
    <property type="evidence" value="ECO:0007669"/>
    <property type="project" value="UniProtKB-KW"/>
</dbReference>
<evidence type="ECO:0000256" key="3">
    <source>
        <dbReference type="ARBA" id="ARBA00022670"/>
    </source>
</evidence>
<feature type="transmembrane region" description="Helical" evidence="12">
    <location>
        <begin position="224"/>
        <end position="248"/>
    </location>
</feature>
<keyword evidence="4 12" id="KW-0812">Transmembrane</keyword>